<name>A0A9N7ULH3_PLEPL</name>
<sequence length="115" mass="13077">MWCHPPVHIHFTQPSIGIVGHTACVRGLGWLTRTEFLLRVCSGTEMDICGWLQIDDAPTRQQMRFCPQIQFAPQKPKTHFVLPHFTEPPACLFFSSHLCTCALHCAPQYKTDGKK</sequence>
<evidence type="ECO:0000313" key="1">
    <source>
        <dbReference type="EMBL" id="CAB1433011.1"/>
    </source>
</evidence>
<evidence type="ECO:0000313" key="2">
    <source>
        <dbReference type="Proteomes" id="UP001153269"/>
    </source>
</evidence>
<dbReference type="AlphaFoldDB" id="A0A9N7ULH3"/>
<protein>
    <submittedName>
        <fullName evidence="1">Uncharacterized protein</fullName>
    </submittedName>
</protein>
<keyword evidence="2" id="KW-1185">Reference proteome</keyword>
<comment type="caution">
    <text evidence="1">The sequence shown here is derived from an EMBL/GenBank/DDBJ whole genome shotgun (WGS) entry which is preliminary data.</text>
</comment>
<organism evidence="1 2">
    <name type="scientific">Pleuronectes platessa</name>
    <name type="common">European plaice</name>
    <dbReference type="NCBI Taxonomy" id="8262"/>
    <lineage>
        <taxon>Eukaryota</taxon>
        <taxon>Metazoa</taxon>
        <taxon>Chordata</taxon>
        <taxon>Craniata</taxon>
        <taxon>Vertebrata</taxon>
        <taxon>Euteleostomi</taxon>
        <taxon>Actinopterygii</taxon>
        <taxon>Neopterygii</taxon>
        <taxon>Teleostei</taxon>
        <taxon>Neoteleostei</taxon>
        <taxon>Acanthomorphata</taxon>
        <taxon>Carangaria</taxon>
        <taxon>Pleuronectiformes</taxon>
        <taxon>Pleuronectoidei</taxon>
        <taxon>Pleuronectidae</taxon>
        <taxon>Pleuronectes</taxon>
    </lineage>
</organism>
<reference evidence="1" key="1">
    <citation type="submission" date="2020-03" db="EMBL/GenBank/DDBJ databases">
        <authorList>
            <person name="Weist P."/>
        </authorList>
    </citation>
    <scope>NUCLEOTIDE SEQUENCE</scope>
</reference>
<gene>
    <name evidence="1" type="ORF">PLEPLA_LOCUS21099</name>
</gene>
<dbReference type="Proteomes" id="UP001153269">
    <property type="component" value="Unassembled WGS sequence"/>
</dbReference>
<dbReference type="EMBL" id="CADEAL010001504">
    <property type="protein sequence ID" value="CAB1433011.1"/>
    <property type="molecule type" value="Genomic_DNA"/>
</dbReference>
<accession>A0A9N7ULH3</accession>
<proteinExistence type="predicted"/>